<dbReference type="Pfam" id="PF01625">
    <property type="entry name" value="PMSR"/>
    <property type="match status" value="1"/>
</dbReference>
<name>A0ABW4MYZ8_9CAUL</name>
<feature type="domain" description="Peptide methionine sulphoxide reductase MsrA" evidence="6">
    <location>
        <begin position="31"/>
        <end position="176"/>
    </location>
</feature>
<keyword evidence="8" id="KW-1185">Reference proteome</keyword>
<evidence type="ECO:0000313" key="7">
    <source>
        <dbReference type="EMBL" id="MFD1782959.1"/>
    </source>
</evidence>
<dbReference type="PANTHER" id="PTHR43774:SF1">
    <property type="entry name" value="PEPTIDE METHIONINE SULFOXIDE REDUCTASE MSRA 2"/>
    <property type="match status" value="1"/>
</dbReference>
<evidence type="ECO:0000259" key="6">
    <source>
        <dbReference type="Pfam" id="PF01625"/>
    </source>
</evidence>
<feature type="active site" evidence="4">
    <location>
        <position position="38"/>
    </location>
</feature>
<evidence type="ECO:0000256" key="4">
    <source>
        <dbReference type="HAMAP-Rule" id="MF_01401"/>
    </source>
</evidence>
<reference evidence="8" key="1">
    <citation type="journal article" date="2019" name="Int. J. Syst. Evol. Microbiol.">
        <title>The Global Catalogue of Microorganisms (GCM) 10K type strain sequencing project: providing services to taxonomists for standard genome sequencing and annotation.</title>
        <authorList>
            <consortium name="The Broad Institute Genomics Platform"/>
            <consortium name="The Broad Institute Genome Sequencing Center for Infectious Disease"/>
            <person name="Wu L."/>
            <person name="Ma J."/>
        </authorList>
    </citation>
    <scope>NUCLEOTIDE SEQUENCE [LARGE SCALE GENOMIC DNA]</scope>
    <source>
        <strain evidence="8">DFY28</strain>
    </source>
</reference>
<comment type="catalytic activity">
    <reaction evidence="3 4">
        <text>[thioredoxin]-disulfide + L-methionine + H2O = L-methionine (S)-S-oxide + [thioredoxin]-dithiol</text>
        <dbReference type="Rhea" id="RHEA:19993"/>
        <dbReference type="Rhea" id="RHEA-COMP:10698"/>
        <dbReference type="Rhea" id="RHEA-COMP:10700"/>
        <dbReference type="ChEBI" id="CHEBI:15377"/>
        <dbReference type="ChEBI" id="CHEBI:29950"/>
        <dbReference type="ChEBI" id="CHEBI:50058"/>
        <dbReference type="ChEBI" id="CHEBI:57844"/>
        <dbReference type="ChEBI" id="CHEBI:58772"/>
        <dbReference type="EC" id="1.8.4.11"/>
    </reaction>
</comment>
<dbReference type="Proteomes" id="UP001597237">
    <property type="component" value="Unassembled WGS sequence"/>
</dbReference>
<organism evidence="7 8">
    <name type="scientific">Phenylobacterium terrae</name>
    <dbReference type="NCBI Taxonomy" id="2665495"/>
    <lineage>
        <taxon>Bacteria</taxon>
        <taxon>Pseudomonadati</taxon>
        <taxon>Pseudomonadota</taxon>
        <taxon>Alphaproteobacteria</taxon>
        <taxon>Caulobacterales</taxon>
        <taxon>Caulobacteraceae</taxon>
        <taxon>Phenylobacterium</taxon>
    </lineage>
</organism>
<comment type="function">
    <text evidence="4">Has an important function as a repair enzyme for proteins that have been inactivated by oxidation. Catalyzes the reversible oxidation-reduction of methionine sulfoxide in proteins to methionine.</text>
</comment>
<sequence>MKPSLLVALSLAATLGASTAPAAPAAPNLKTAVFAGGCFWSVEHEMAALPGVADVVAGYSGGTSARPTYDNHEGHLEAVRVTYDPARISYAQLVDGFFHRIDPTDPNGQICDQGPSYRTAVFVANAQEKAAAEQVKAKVARELGKPVATKIRSAAPFWTAEVYHQDFARKNPARYAQYRTGCRRDARLKAVWGARYAGHAAAAHSARR</sequence>
<dbReference type="InterPro" id="IPR002569">
    <property type="entry name" value="Met_Sox_Rdtase_MsrA_dom"/>
</dbReference>
<evidence type="ECO:0000313" key="8">
    <source>
        <dbReference type="Proteomes" id="UP001597237"/>
    </source>
</evidence>
<accession>A0ABW4MYZ8</accession>
<dbReference type="Gene3D" id="3.30.1060.10">
    <property type="entry name" value="Peptide methionine sulphoxide reductase MsrA"/>
    <property type="match status" value="1"/>
</dbReference>
<evidence type="ECO:0000256" key="1">
    <source>
        <dbReference type="ARBA" id="ARBA00023002"/>
    </source>
</evidence>
<dbReference type="EC" id="1.8.4.11" evidence="4"/>
<feature type="chain" id="PRO_5047344552" description="Peptide methionine sulfoxide reductase MsrA" evidence="5">
    <location>
        <begin position="23"/>
        <end position="208"/>
    </location>
</feature>
<proteinExistence type="inferred from homology"/>
<dbReference type="GO" id="GO:0008113">
    <property type="term" value="F:peptide-methionine (S)-S-oxide reductase activity"/>
    <property type="evidence" value="ECO:0007669"/>
    <property type="project" value="UniProtKB-EC"/>
</dbReference>
<evidence type="ECO:0000256" key="5">
    <source>
        <dbReference type="SAM" id="SignalP"/>
    </source>
</evidence>
<dbReference type="SUPFAM" id="SSF55068">
    <property type="entry name" value="Peptide methionine sulfoxide reductase"/>
    <property type="match status" value="1"/>
</dbReference>
<keyword evidence="1 4" id="KW-0560">Oxidoreductase</keyword>
<dbReference type="PANTHER" id="PTHR43774">
    <property type="entry name" value="PEPTIDE METHIONINE SULFOXIDE REDUCTASE"/>
    <property type="match status" value="1"/>
</dbReference>
<feature type="signal peptide" evidence="5">
    <location>
        <begin position="1"/>
        <end position="22"/>
    </location>
</feature>
<evidence type="ECO:0000256" key="3">
    <source>
        <dbReference type="ARBA" id="ARBA00048782"/>
    </source>
</evidence>
<keyword evidence="5" id="KW-0732">Signal</keyword>
<dbReference type="HAMAP" id="MF_01401">
    <property type="entry name" value="MsrA"/>
    <property type="match status" value="1"/>
</dbReference>
<comment type="similarity">
    <text evidence="4">Belongs to the MsrA Met sulfoxide reductase family.</text>
</comment>
<comment type="catalytic activity">
    <reaction evidence="2 4">
        <text>L-methionyl-[protein] + [thioredoxin]-disulfide + H2O = L-methionyl-(S)-S-oxide-[protein] + [thioredoxin]-dithiol</text>
        <dbReference type="Rhea" id="RHEA:14217"/>
        <dbReference type="Rhea" id="RHEA-COMP:10698"/>
        <dbReference type="Rhea" id="RHEA-COMP:10700"/>
        <dbReference type="Rhea" id="RHEA-COMP:12313"/>
        <dbReference type="Rhea" id="RHEA-COMP:12315"/>
        <dbReference type="ChEBI" id="CHEBI:15377"/>
        <dbReference type="ChEBI" id="CHEBI:16044"/>
        <dbReference type="ChEBI" id="CHEBI:29950"/>
        <dbReference type="ChEBI" id="CHEBI:44120"/>
        <dbReference type="ChEBI" id="CHEBI:50058"/>
        <dbReference type="EC" id="1.8.4.11"/>
    </reaction>
</comment>
<protein>
    <recommendedName>
        <fullName evidence="4">Peptide methionine sulfoxide reductase MsrA</fullName>
        <shortName evidence="4">Protein-methionine-S-oxide reductase</shortName>
        <ecNumber evidence="4">1.8.4.11</ecNumber>
    </recommendedName>
    <alternativeName>
        <fullName evidence="4">Peptide-methionine (S)-S-oxide reductase</fullName>
        <shortName evidence="4">Peptide Met(O) reductase</shortName>
    </alternativeName>
</protein>
<dbReference type="RefSeq" id="WP_377282517.1">
    <property type="nucleotide sequence ID" value="NZ_JBHRSI010000007.1"/>
</dbReference>
<dbReference type="NCBIfam" id="TIGR00401">
    <property type="entry name" value="msrA"/>
    <property type="match status" value="1"/>
</dbReference>
<dbReference type="EMBL" id="JBHUEY010000001">
    <property type="protein sequence ID" value="MFD1782959.1"/>
    <property type="molecule type" value="Genomic_DNA"/>
</dbReference>
<comment type="caution">
    <text evidence="7">The sequence shown here is derived from an EMBL/GenBank/DDBJ whole genome shotgun (WGS) entry which is preliminary data.</text>
</comment>
<dbReference type="InterPro" id="IPR036509">
    <property type="entry name" value="Met_Sox_Rdtase_MsrA_sf"/>
</dbReference>
<evidence type="ECO:0000256" key="2">
    <source>
        <dbReference type="ARBA" id="ARBA00047806"/>
    </source>
</evidence>
<gene>
    <name evidence="4 7" type="primary">msrA</name>
    <name evidence="7" type="ORF">ACFSC0_06100</name>
</gene>